<reference evidence="2" key="2">
    <citation type="journal article" date="2015" name="Data Brief">
        <title>Shoot transcriptome of the giant reed, Arundo donax.</title>
        <authorList>
            <person name="Barrero R.A."/>
            <person name="Guerrero F.D."/>
            <person name="Moolhuijzen P."/>
            <person name="Goolsby J.A."/>
            <person name="Tidwell J."/>
            <person name="Bellgard S.E."/>
            <person name="Bellgard M.I."/>
        </authorList>
    </citation>
    <scope>NUCLEOTIDE SEQUENCE</scope>
    <source>
        <tissue evidence="2">Shoot tissue taken approximately 20 cm above the soil surface</tissue>
    </source>
</reference>
<proteinExistence type="predicted"/>
<reference evidence="2" key="1">
    <citation type="submission" date="2014-09" db="EMBL/GenBank/DDBJ databases">
        <authorList>
            <person name="Magalhaes I.L.F."/>
            <person name="Oliveira U."/>
            <person name="Santos F.R."/>
            <person name="Vidigal T.H.D.A."/>
            <person name="Brescovit A.D."/>
            <person name="Santos A.J."/>
        </authorList>
    </citation>
    <scope>NUCLEOTIDE SEQUENCE</scope>
    <source>
        <tissue evidence="2">Shoot tissue taken approximately 20 cm above the soil surface</tissue>
    </source>
</reference>
<feature type="compositionally biased region" description="Basic and acidic residues" evidence="1">
    <location>
        <begin position="12"/>
        <end position="26"/>
    </location>
</feature>
<protein>
    <submittedName>
        <fullName evidence="2">Uncharacterized protein</fullName>
    </submittedName>
</protein>
<sequence length="26" mass="2692">MGGSVGGDEALGDARREIEDPVRAFS</sequence>
<accession>A0A0A9B521</accession>
<evidence type="ECO:0000313" key="2">
    <source>
        <dbReference type="EMBL" id="JAD56265.1"/>
    </source>
</evidence>
<dbReference type="AlphaFoldDB" id="A0A0A9B521"/>
<evidence type="ECO:0000256" key="1">
    <source>
        <dbReference type="SAM" id="MobiDB-lite"/>
    </source>
</evidence>
<name>A0A0A9B521_ARUDO</name>
<dbReference type="EMBL" id="GBRH01241630">
    <property type="protein sequence ID" value="JAD56265.1"/>
    <property type="molecule type" value="Transcribed_RNA"/>
</dbReference>
<organism evidence="2">
    <name type="scientific">Arundo donax</name>
    <name type="common">Giant reed</name>
    <name type="synonym">Donax arundinaceus</name>
    <dbReference type="NCBI Taxonomy" id="35708"/>
    <lineage>
        <taxon>Eukaryota</taxon>
        <taxon>Viridiplantae</taxon>
        <taxon>Streptophyta</taxon>
        <taxon>Embryophyta</taxon>
        <taxon>Tracheophyta</taxon>
        <taxon>Spermatophyta</taxon>
        <taxon>Magnoliopsida</taxon>
        <taxon>Liliopsida</taxon>
        <taxon>Poales</taxon>
        <taxon>Poaceae</taxon>
        <taxon>PACMAD clade</taxon>
        <taxon>Arundinoideae</taxon>
        <taxon>Arundineae</taxon>
        <taxon>Arundo</taxon>
    </lineage>
</organism>
<feature type="region of interest" description="Disordered" evidence="1">
    <location>
        <begin position="1"/>
        <end position="26"/>
    </location>
</feature>